<dbReference type="Proteomes" id="UP000289708">
    <property type="component" value="Unassembled WGS sequence"/>
</dbReference>
<proteinExistence type="inferred from homology"/>
<keyword evidence="7 8" id="KW-0472">Membrane</keyword>
<name>A0A4V1KIK3_9HYPH</name>
<feature type="transmembrane region" description="Helical" evidence="8">
    <location>
        <begin position="97"/>
        <end position="117"/>
    </location>
</feature>
<evidence type="ECO:0000313" key="10">
    <source>
        <dbReference type="Proteomes" id="UP000289708"/>
    </source>
</evidence>
<comment type="subcellular location">
    <subcellularLocation>
        <location evidence="1 8">Cell membrane</location>
        <topology evidence="1 8">Multi-pass membrane protein</topology>
    </subcellularLocation>
</comment>
<evidence type="ECO:0000256" key="4">
    <source>
        <dbReference type="ARBA" id="ARBA00022475"/>
    </source>
</evidence>
<feature type="transmembrane region" description="Helical" evidence="8">
    <location>
        <begin position="34"/>
        <end position="57"/>
    </location>
</feature>
<evidence type="ECO:0000256" key="7">
    <source>
        <dbReference type="ARBA" id="ARBA00023136"/>
    </source>
</evidence>
<feature type="transmembrane region" description="Helical" evidence="8">
    <location>
        <begin position="225"/>
        <end position="243"/>
    </location>
</feature>
<dbReference type="InterPro" id="IPR002781">
    <property type="entry name" value="TM_pro_TauE-like"/>
</dbReference>
<comment type="similarity">
    <text evidence="2 8">Belongs to the 4-toluene sulfonate uptake permease (TSUP) (TC 2.A.102) family.</text>
</comment>
<dbReference type="PANTHER" id="PTHR30269:SF37">
    <property type="entry name" value="MEMBRANE TRANSPORTER PROTEIN"/>
    <property type="match status" value="1"/>
</dbReference>
<reference evidence="9 10" key="1">
    <citation type="submission" date="2018-12" db="EMBL/GenBank/DDBJ databases">
        <title>bacterium Hansschlegelia zhihuaiae S113.</title>
        <authorList>
            <person name="He J."/>
        </authorList>
    </citation>
    <scope>NUCLEOTIDE SEQUENCE [LARGE SCALE GENOMIC DNA]</scope>
    <source>
        <strain evidence="9 10">S 113</strain>
    </source>
</reference>
<dbReference type="InterPro" id="IPR052017">
    <property type="entry name" value="TSUP"/>
</dbReference>
<feature type="transmembrane region" description="Helical" evidence="8">
    <location>
        <begin position="193"/>
        <end position="213"/>
    </location>
</feature>
<gene>
    <name evidence="9" type="ORF">EK403_16320</name>
</gene>
<evidence type="ECO:0000313" key="9">
    <source>
        <dbReference type="EMBL" id="RXF70992.1"/>
    </source>
</evidence>
<keyword evidence="5 8" id="KW-0812">Transmembrane</keyword>
<keyword evidence="10" id="KW-1185">Reference proteome</keyword>
<dbReference type="AlphaFoldDB" id="A0A4V1KIK3"/>
<evidence type="ECO:0000256" key="6">
    <source>
        <dbReference type="ARBA" id="ARBA00022989"/>
    </source>
</evidence>
<dbReference type="EMBL" id="RYFI01000016">
    <property type="protein sequence ID" value="RXF70992.1"/>
    <property type="molecule type" value="Genomic_DNA"/>
</dbReference>
<evidence type="ECO:0000256" key="2">
    <source>
        <dbReference type="ARBA" id="ARBA00009142"/>
    </source>
</evidence>
<keyword evidence="4 8" id="KW-1003">Cell membrane</keyword>
<dbReference type="GO" id="GO:0005886">
    <property type="term" value="C:plasma membrane"/>
    <property type="evidence" value="ECO:0007669"/>
    <property type="project" value="UniProtKB-SubCell"/>
</dbReference>
<evidence type="ECO:0000256" key="3">
    <source>
        <dbReference type="ARBA" id="ARBA00022448"/>
    </source>
</evidence>
<keyword evidence="3" id="KW-0813">Transport</keyword>
<comment type="caution">
    <text evidence="9">The sequence shown here is derived from an EMBL/GenBank/DDBJ whole genome shotgun (WGS) entry which is preliminary data.</text>
</comment>
<organism evidence="9 10">
    <name type="scientific">Hansschlegelia zhihuaiae</name>
    <dbReference type="NCBI Taxonomy" id="405005"/>
    <lineage>
        <taxon>Bacteria</taxon>
        <taxon>Pseudomonadati</taxon>
        <taxon>Pseudomonadota</taxon>
        <taxon>Alphaproteobacteria</taxon>
        <taxon>Hyphomicrobiales</taxon>
        <taxon>Methylopilaceae</taxon>
        <taxon>Hansschlegelia</taxon>
    </lineage>
</organism>
<protein>
    <recommendedName>
        <fullName evidence="8">Probable membrane transporter protein</fullName>
    </recommendedName>
</protein>
<evidence type="ECO:0000256" key="1">
    <source>
        <dbReference type="ARBA" id="ARBA00004651"/>
    </source>
</evidence>
<sequence>MPWELAAAGGLFVAIASFFRGLTGFGFAIVATPLLALVLPPALAVPIVLALQIPAGIQTAASDWPDTDLRAASLACLGGLPAILPGLWLVSALPAETMRLVVGVVVILSTVLLSFGFRLGRGPRTHELLGSGAMSGFLMGAVAMAGPPVIVLLLASDWAARRCRATLSLVFFMLGCATFALGLANGVVTLQSLILAALYAPGLFAGQSLGGTLFSRIDGRRYRAVSLATVAATGFFVVIRGLAGH</sequence>
<dbReference type="OrthoDB" id="7345770at2"/>
<evidence type="ECO:0000256" key="5">
    <source>
        <dbReference type="ARBA" id="ARBA00022692"/>
    </source>
</evidence>
<feature type="transmembrane region" description="Helical" evidence="8">
    <location>
        <begin position="167"/>
        <end position="187"/>
    </location>
</feature>
<dbReference type="PANTHER" id="PTHR30269">
    <property type="entry name" value="TRANSMEMBRANE PROTEIN YFCA"/>
    <property type="match status" value="1"/>
</dbReference>
<keyword evidence="6 8" id="KW-1133">Transmembrane helix</keyword>
<feature type="transmembrane region" description="Helical" evidence="8">
    <location>
        <begin position="6"/>
        <end position="27"/>
    </location>
</feature>
<accession>A0A4V1KIK3</accession>
<feature type="transmembrane region" description="Helical" evidence="8">
    <location>
        <begin position="69"/>
        <end position="90"/>
    </location>
</feature>
<evidence type="ECO:0000256" key="8">
    <source>
        <dbReference type="RuleBase" id="RU363041"/>
    </source>
</evidence>
<dbReference type="Pfam" id="PF01925">
    <property type="entry name" value="TauE"/>
    <property type="match status" value="1"/>
</dbReference>
<feature type="transmembrane region" description="Helical" evidence="8">
    <location>
        <begin position="137"/>
        <end position="155"/>
    </location>
</feature>